<feature type="non-terminal residue" evidence="2">
    <location>
        <position position="1"/>
    </location>
</feature>
<feature type="region of interest" description="Disordered" evidence="1">
    <location>
        <begin position="68"/>
        <end position="87"/>
    </location>
</feature>
<dbReference type="AlphaFoldDB" id="X1K8A2"/>
<proteinExistence type="predicted"/>
<gene>
    <name evidence="2" type="ORF">S06H3_20971</name>
</gene>
<protein>
    <recommendedName>
        <fullName evidence="3">PKD domain-containing protein</fullName>
    </recommendedName>
</protein>
<evidence type="ECO:0000313" key="2">
    <source>
        <dbReference type="EMBL" id="GAI02813.1"/>
    </source>
</evidence>
<feature type="compositionally biased region" description="Basic and acidic residues" evidence="1">
    <location>
        <begin position="68"/>
        <end position="78"/>
    </location>
</feature>
<evidence type="ECO:0008006" key="3">
    <source>
        <dbReference type="Google" id="ProtNLM"/>
    </source>
</evidence>
<dbReference type="SUPFAM" id="SSF49299">
    <property type="entry name" value="PKD domain"/>
    <property type="match status" value="1"/>
</dbReference>
<evidence type="ECO:0000256" key="1">
    <source>
        <dbReference type="SAM" id="MobiDB-lite"/>
    </source>
</evidence>
<organism evidence="2">
    <name type="scientific">marine sediment metagenome</name>
    <dbReference type="NCBI Taxonomy" id="412755"/>
    <lineage>
        <taxon>unclassified sequences</taxon>
        <taxon>metagenomes</taxon>
        <taxon>ecological metagenomes</taxon>
    </lineage>
</organism>
<dbReference type="InterPro" id="IPR035986">
    <property type="entry name" value="PKD_dom_sf"/>
</dbReference>
<dbReference type="EMBL" id="BARV01010937">
    <property type="protein sequence ID" value="GAI02813.1"/>
    <property type="molecule type" value="Genomic_DNA"/>
</dbReference>
<name>X1K8A2_9ZZZZ</name>
<sequence length="213" mass="22906">YADDNGAPGALLAYVSRIDIPPFVEDWYIFSGFSLLIAAGEWYWLAINTGGNYVWTFYDTVSGVNSRRTADAADRPPPDDPFGPGTDYTDREYSIYATYEPTGAPPPEVSVIPSSADLQVDQSETFTANITEGTPPYTVAWIDKATGNIIGEDTTLTLSFPSAGTYIILARVTDASGITVDSPDVIITVVSTHKLTINSAPIEGVSFTIEEVS</sequence>
<comment type="caution">
    <text evidence="2">The sequence shown here is derived from an EMBL/GenBank/DDBJ whole genome shotgun (WGS) entry which is preliminary data.</text>
</comment>
<reference evidence="2" key="1">
    <citation type="journal article" date="2014" name="Front. Microbiol.">
        <title>High frequency of phylogenetically diverse reductive dehalogenase-homologous genes in deep subseafloor sedimentary metagenomes.</title>
        <authorList>
            <person name="Kawai M."/>
            <person name="Futagami T."/>
            <person name="Toyoda A."/>
            <person name="Takaki Y."/>
            <person name="Nishi S."/>
            <person name="Hori S."/>
            <person name="Arai W."/>
            <person name="Tsubouchi T."/>
            <person name="Morono Y."/>
            <person name="Uchiyama I."/>
            <person name="Ito T."/>
            <person name="Fujiyama A."/>
            <person name="Inagaki F."/>
            <person name="Takami H."/>
        </authorList>
    </citation>
    <scope>NUCLEOTIDE SEQUENCE</scope>
    <source>
        <strain evidence="2">Expedition CK06-06</strain>
    </source>
</reference>
<accession>X1K8A2</accession>